<accession>A0A0U1A0D4</accession>
<dbReference type="AlphaFoldDB" id="A0A0U1A0D4"/>
<gene>
    <name evidence="2" type="ORF">ERS075579_01831</name>
</gene>
<proteinExistence type="predicted"/>
<name>A0A0U1A0D4_9MYCO</name>
<sequence>MKKTMAVTGAALSAAALSLATAAVALAGPTESPDSVINELKSNGYRVIVTKVGSEHPSQCTVQGVSQQSGVQNVQPGRNMRNQPTTVPTAGQKVAYVTLAC</sequence>
<organism evidence="2 3">
    <name type="scientific">Mycobacteroides abscessus</name>
    <dbReference type="NCBI Taxonomy" id="36809"/>
    <lineage>
        <taxon>Bacteria</taxon>
        <taxon>Bacillati</taxon>
        <taxon>Actinomycetota</taxon>
        <taxon>Actinomycetes</taxon>
        <taxon>Mycobacteriales</taxon>
        <taxon>Mycobacteriaceae</taxon>
        <taxon>Mycobacteroides</taxon>
    </lineage>
</organism>
<reference evidence="2 3" key="1">
    <citation type="submission" date="2015-03" db="EMBL/GenBank/DDBJ databases">
        <authorList>
            <person name="Murphy D."/>
        </authorList>
    </citation>
    <scope>NUCLEOTIDE SEQUENCE [LARGE SCALE GENOMIC DNA]</scope>
    <source>
        <strain evidence="2 3">PAP088</strain>
    </source>
</reference>
<evidence type="ECO:0008006" key="4">
    <source>
        <dbReference type="Google" id="ProtNLM"/>
    </source>
</evidence>
<dbReference type="EMBL" id="CSWP01000003">
    <property type="protein sequence ID" value="CPV46979.1"/>
    <property type="molecule type" value="Genomic_DNA"/>
</dbReference>
<feature type="signal peptide" evidence="1">
    <location>
        <begin position="1"/>
        <end position="27"/>
    </location>
</feature>
<evidence type="ECO:0000313" key="3">
    <source>
        <dbReference type="Proteomes" id="UP000045782"/>
    </source>
</evidence>
<feature type="chain" id="PRO_5015047965" description="PASTA domain-containing protein" evidence="1">
    <location>
        <begin position="28"/>
        <end position="101"/>
    </location>
</feature>
<keyword evidence="1" id="KW-0732">Signal</keyword>
<evidence type="ECO:0000256" key="1">
    <source>
        <dbReference type="SAM" id="SignalP"/>
    </source>
</evidence>
<dbReference type="RefSeq" id="WP_005063899.1">
    <property type="nucleotide sequence ID" value="NZ_AP022621.1"/>
</dbReference>
<protein>
    <recommendedName>
        <fullName evidence="4">PASTA domain-containing protein</fullName>
    </recommendedName>
</protein>
<evidence type="ECO:0000313" key="2">
    <source>
        <dbReference type="EMBL" id="CPV46979.1"/>
    </source>
</evidence>
<dbReference type="Proteomes" id="UP000045782">
    <property type="component" value="Unassembled WGS sequence"/>
</dbReference>